<organism evidence="2 3">
    <name type="scientific">Lineolata rhizophorae</name>
    <dbReference type="NCBI Taxonomy" id="578093"/>
    <lineage>
        <taxon>Eukaryota</taxon>
        <taxon>Fungi</taxon>
        <taxon>Dikarya</taxon>
        <taxon>Ascomycota</taxon>
        <taxon>Pezizomycotina</taxon>
        <taxon>Dothideomycetes</taxon>
        <taxon>Dothideomycetes incertae sedis</taxon>
        <taxon>Lineolatales</taxon>
        <taxon>Lineolataceae</taxon>
        <taxon>Lineolata</taxon>
    </lineage>
</organism>
<feature type="compositionally biased region" description="Polar residues" evidence="1">
    <location>
        <begin position="29"/>
        <end position="60"/>
    </location>
</feature>
<dbReference type="EMBL" id="MU001677">
    <property type="protein sequence ID" value="KAF2458816.1"/>
    <property type="molecule type" value="Genomic_DNA"/>
</dbReference>
<dbReference type="Proteomes" id="UP000799766">
    <property type="component" value="Unassembled WGS sequence"/>
</dbReference>
<evidence type="ECO:0000256" key="1">
    <source>
        <dbReference type="SAM" id="MobiDB-lite"/>
    </source>
</evidence>
<protein>
    <submittedName>
        <fullName evidence="2">Uncharacterized protein</fullName>
    </submittedName>
</protein>
<reference evidence="2" key="1">
    <citation type="journal article" date="2020" name="Stud. Mycol.">
        <title>101 Dothideomycetes genomes: a test case for predicting lifestyles and emergence of pathogens.</title>
        <authorList>
            <person name="Haridas S."/>
            <person name="Albert R."/>
            <person name="Binder M."/>
            <person name="Bloem J."/>
            <person name="Labutti K."/>
            <person name="Salamov A."/>
            <person name="Andreopoulos B."/>
            <person name="Baker S."/>
            <person name="Barry K."/>
            <person name="Bills G."/>
            <person name="Bluhm B."/>
            <person name="Cannon C."/>
            <person name="Castanera R."/>
            <person name="Culley D."/>
            <person name="Daum C."/>
            <person name="Ezra D."/>
            <person name="Gonzalez J."/>
            <person name="Henrissat B."/>
            <person name="Kuo A."/>
            <person name="Liang C."/>
            <person name="Lipzen A."/>
            <person name="Lutzoni F."/>
            <person name="Magnuson J."/>
            <person name="Mondo S."/>
            <person name="Nolan M."/>
            <person name="Ohm R."/>
            <person name="Pangilinan J."/>
            <person name="Park H.-J."/>
            <person name="Ramirez L."/>
            <person name="Alfaro M."/>
            <person name="Sun H."/>
            <person name="Tritt A."/>
            <person name="Yoshinaga Y."/>
            <person name="Zwiers L.-H."/>
            <person name="Turgeon B."/>
            <person name="Goodwin S."/>
            <person name="Spatafora J."/>
            <person name="Crous P."/>
            <person name="Grigoriev I."/>
        </authorList>
    </citation>
    <scope>NUCLEOTIDE SEQUENCE</scope>
    <source>
        <strain evidence="2">ATCC 16933</strain>
    </source>
</reference>
<name>A0A6A6P496_9PEZI</name>
<evidence type="ECO:0000313" key="3">
    <source>
        <dbReference type="Proteomes" id="UP000799766"/>
    </source>
</evidence>
<evidence type="ECO:0000313" key="2">
    <source>
        <dbReference type="EMBL" id="KAF2458816.1"/>
    </source>
</evidence>
<accession>A0A6A6P496</accession>
<feature type="region of interest" description="Disordered" evidence="1">
    <location>
        <begin position="20"/>
        <end position="69"/>
    </location>
</feature>
<dbReference type="AlphaFoldDB" id="A0A6A6P496"/>
<proteinExistence type="predicted"/>
<gene>
    <name evidence="2" type="ORF">BDY21DRAFT_212318</name>
</gene>
<sequence>MTDSTTSYVRSEDVCDIEAERQKKRPCTRSESYSFLASSDSQPNCESSNSQPQPSCTSPAPSYPKETEEDIGDLVNEDSSVVWSCDSPWMPADMDVRSTNAIWATENVFAFCHDRASLDISRDTKGPENTISMAQGPGVASLVGDFNLSGNESNVIPHTDFLIEDATVDNDQVCFGMVRHYYF</sequence>
<keyword evidence="3" id="KW-1185">Reference proteome</keyword>